<evidence type="ECO:0000259" key="2">
    <source>
        <dbReference type="Pfam" id="PF13403"/>
    </source>
</evidence>
<dbReference type="RefSeq" id="WP_198915795.1">
    <property type="nucleotide sequence ID" value="NZ_JAEKPD010000007.1"/>
</dbReference>
<dbReference type="Proteomes" id="UP000642488">
    <property type="component" value="Unassembled WGS sequence"/>
</dbReference>
<feature type="region of interest" description="Disordered" evidence="1">
    <location>
        <begin position="1"/>
        <end position="20"/>
    </location>
</feature>
<name>A0A934M9J5_9RHOB</name>
<dbReference type="InterPro" id="IPR036844">
    <property type="entry name" value="Hint_dom_sf"/>
</dbReference>
<proteinExistence type="predicted"/>
<reference evidence="3" key="1">
    <citation type="submission" date="2020-12" db="EMBL/GenBank/DDBJ databases">
        <title>Bacterial taxonomy.</title>
        <authorList>
            <person name="Pan X."/>
        </authorList>
    </citation>
    <scope>NUCLEOTIDE SEQUENCE</scope>
    <source>
        <strain evidence="3">KCTC 52957</strain>
    </source>
</reference>
<accession>A0A934M9J5</accession>
<evidence type="ECO:0000313" key="3">
    <source>
        <dbReference type="EMBL" id="MBJ3762617.1"/>
    </source>
</evidence>
<feature type="domain" description="Hedgehog/Intein (Hint)" evidence="2">
    <location>
        <begin position="25"/>
        <end position="155"/>
    </location>
</feature>
<feature type="compositionally biased region" description="Polar residues" evidence="1">
    <location>
        <begin position="1"/>
        <end position="12"/>
    </location>
</feature>
<dbReference type="EMBL" id="JAEKPD010000007">
    <property type="protein sequence ID" value="MBJ3762617.1"/>
    <property type="molecule type" value="Genomic_DNA"/>
</dbReference>
<dbReference type="AlphaFoldDB" id="A0A934M9J5"/>
<organism evidence="3 4">
    <name type="scientific">Palleronia pontilimi</name>
    <dbReference type="NCBI Taxonomy" id="1964209"/>
    <lineage>
        <taxon>Bacteria</taxon>
        <taxon>Pseudomonadati</taxon>
        <taxon>Pseudomonadota</taxon>
        <taxon>Alphaproteobacteria</taxon>
        <taxon>Rhodobacterales</taxon>
        <taxon>Roseobacteraceae</taxon>
        <taxon>Palleronia</taxon>
    </lineage>
</organism>
<evidence type="ECO:0000313" key="4">
    <source>
        <dbReference type="Proteomes" id="UP000642488"/>
    </source>
</evidence>
<evidence type="ECO:0000256" key="1">
    <source>
        <dbReference type="SAM" id="MobiDB-lite"/>
    </source>
</evidence>
<gene>
    <name evidence="3" type="ORF">ILP92_07655</name>
</gene>
<dbReference type="SUPFAM" id="SSF51294">
    <property type="entry name" value="Hedgehog/intein (Hint) domain"/>
    <property type="match status" value="1"/>
</dbReference>
<dbReference type="Pfam" id="PF13403">
    <property type="entry name" value="Hint_2"/>
    <property type="match status" value="1"/>
</dbReference>
<dbReference type="InterPro" id="IPR028992">
    <property type="entry name" value="Hedgehog/Intein_dom"/>
</dbReference>
<keyword evidence="4" id="KW-1185">Reference proteome</keyword>
<protein>
    <submittedName>
        <fullName evidence="3">Hint domain-containing protein</fullName>
    </submittedName>
</protein>
<comment type="caution">
    <text evidence="3">The sequence shown here is derived from an EMBL/GenBank/DDBJ whole genome shotgun (WGS) entry which is preliminary data.</text>
</comment>
<sequence>MHMSANSFSPQSEVPHARAATTGIVSGTRVATTVGWRAVEDVKPGEKVLTFDGGLQEVIRVERRRLWPSAKGCPRDVWPLTVPVGALGNHSEMQLLPDQPVMLESDAAEDIFGDPFTLMAAQALEGLRGIARAIPETQISVVTLYFATEQLVFANIGALFLCPQDVSARNDAPDPESMVYSMLPLDRAASLTRIIAREESQAAQAASAEV</sequence>